<dbReference type="GeneID" id="80885892"/>
<dbReference type="PANTHER" id="PTHR31599:SF2">
    <property type="entry name" value="CALCIUM UP-REGULATED PROTEIN A-RELATED"/>
    <property type="match status" value="1"/>
</dbReference>
<keyword evidence="2" id="KW-1185">Reference proteome</keyword>
<comment type="caution">
    <text evidence="1">The sequence shown here is derived from an EMBL/GenBank/DDBJ whole genome shotgun (WGS) entry which is preliminary data.</text>
</comment>
<evidence type="ECO:0000313" key="1">
    <source>
        <dbReference type="EMBL" id="KAJ8100228.1"/>
    </source>
</evidence>
<gene>
    <name evidence="1" type="ORF">POJ06DRAFT_300943</name>
</gene>
<dbReference type="Proteomes" id="UP001217417">
    <property type="component" value="Unassembled WGS sequence"/>
</dbReference>
<accession>A0AAD7QRM9</accession>
<dbReference type="AlphaFoldDB" id="A0AAD7QRM9"/>
<dbReference type="InterPro" id="IPR051780">
    <property type="entry name" value="Ca_Up-reg_Membrane_Reg"/>
</dbReference>
<name>A0AAD7QRM9_9ASCO</name>
<evidence type="ECO:0000313" key="2">
    <source>
        <dbReference type="Proteomes" id="UP001217417"/>
    </source>
</evidence>
<dbReference type="PANTHER" id="PTHR31599">
    <property type="entry name" value="CALCIUM UP-REGULATED PROTEIN A-RELATED"/>
    <property type="match status" value="1"/>
</dbReference>
<dbReference type="RefSeq" id="XP_056043678.1">
    <property type="nucleotide sequence ID" value="XM_056190726.1"/>
</dbReference>
<reference evidence="1" key="1">
    <citation type="submission" date="2023-03" db="EMBL/GenBank/DDBJ databases">
        <title>Near-Complete genome sequence of Lipomyces tetrasporous NRRL Y-64009, an oleaginous yeast capable of growing on lignocellulosic hydrolysates.</title>
        <authorList>
            <consortium name="Lawrence Berkeley National Laboratory"/>
            <person name="Jagtap S.S."/>
            <person name="Liu J.-J."/>
            <person name="Walukiewicz H.E."/>
            <person name="Pangilinan J."/>
            <person name="Lipzen A."/>
            <person name="Ahrendt S."/>
            <person name="Koriabine M."/>
            <person name="Cobaugh K."/>
            <person name="Salamov A."/>
            <person name="Yoshinaga Y."/>
            <person name="Ng V."/>
            <person name="Daum C."/>
            <person name="Grigoriev I.V."/>
            <person name="Slininger P.J."/>
            <person name="Dien B.S."/>
            <person name="Jin Y.-S."/>
            <person name="Rao C.V."/>
        </authorList>
    </citation>
    <scope>NUCLEOTIDE SEQUENCE</scope>
    <source>
        <strain evidence="1">NRRL Y-64009</strain>
    </source>
</reference>
<dbReference type="GO" id="GO:0043157">
    <property type="term" value="P:response to cation stress"/>
    <property type="evidence" value="ECO:0007669"/>
    <property type="project" value="TreeGrafter"/>
</dbReference>
<organism evidence="1 2">
    <name type="scientific">Lipomyces tetrasporus</name>
    <dbReference type="NCBI Taxonomy" id="54092"/>
    <lineage>
        <taxon>Eukaryota</taxon>
        <taxon>Fungi</taxon>
        <taxon>Dikarya</taxon>
        <taxon>Ascomycota</taxon>
        <taxon>Saccharomycotina</taxon>
        <taxon>Lipomycetes</taxon>
        <taxon>Lipomycetales</taxon>
        <taxon>Lipomycetaceae</taxon>
        <taxon>Lipomyces</taxon>
    </lineage>
</organism>
<sequence length="217" mass="23852">MQMLMPAKYQIYSRQQDNADEFSGVSPLVQRIEANGDGNYMHYWIATADDWSDYPIDDAMNDCFAAGDNGWDFFHSANGWTFAQAHYNQNDGSNYVSVTVSNQAYNPLNIVLTMIEGNGTGSPTVCSYMSASVLGYYSGGLSMQVDIYDPTVSSNHSIASFVAHQHNSYMEGADCWVDTENQNFGFTLGTPVCNIGSWEDNYSGAIQATVSYNPSSS</sequence>
<proteinExistence type="predicted"/>
<protein>
    <submittedName>
        <fullName evidence="1">Uncharacterized protein</fullName>
    </submittedName>
</protein>
<dbReference type="EMBL" id="JARPMG010000005">
    <property type="protein sequence ID" value="KAJ8100228.1"/>
    <property type="molecule type" value="Genomic_DNA"/>
</dbReference>